<feature type="compositionally biased region" description="Polar residues" evidence="1">
    <location>
        <begin position="62"/>
        <end position="72"/>
    </location>
</feature>
<dbReference type="Proteomes" id="UP000243024">
    <property type="component" value="Unassembled WGS sequence"/>
</dbReference>
<sequence>MPAARVLGFGEPERNPVPKLKGRRPNKRQPPFWESPEWIPGRSSSVFGGEAAFGEGALSPRAGSTPNTDAAP</sequence>
<evidence type="ECO:0000313" key="3">
    <source>
        <dbReference type="Proteomes" id="UP000243024"/>
    </source>
</evidence>
<gene>
    <name evidence="2" type="ORF">SA87_08690</name>
</gene>
<evidence type="ECO:0000313" key="2">
    <source>
        <dbReference type="EMBL" id="OAR04607.1"/>
    </source>
</evidence>
<feature type="compositionally biased region" description="Low complexity" evidence="1">
    <location>
        <begin position="47"/>
        <end position="57"/>
    </location>
</feature>
<dbReference type="AlphaFoldDB" id="A0A179IPK0"/>
<protein>
    <submittedName>
        <fullName evidence="2">Uncharacterized protein</fullName>
    </submittedName>
</protein>
<keyword evidence="3" id="KW-1185">Reference proteome</keyword>
<reference evidence="2 3" key="1">
    <citation type="submission" date="2015-09" db="EMBL/GenBank/DDBJ databases">
        <title>Draft genome sequence of Hydrogenibacillus schlegelii DSM 2000.</title>
        <authorList>
            <person name="Hemp J."/>
        </authorList>
    </citation>
    <scope>NUCLEOTIDE SEQUENCE [LARGE SCALE GENOMIC DNA]</scope>
    <source>
        <strain evidence="2 3">MA 48</strain>
    </source>
</reference>
<organism evidence="2 3">
    <name type="scientific">Hydrogenibacillus schlegelii</name>
    <name type="common">Bacillus schlegelii</name>
    <dbReference type="NCBI Taxonomy" id="1484"/>
    <lineage>
        <taxon>Bacteria</taxon>
        <taxon>Bacillati</taxon>
        <taxon>Bacillota</taxon>
        <taxon>Bacilli</taxon>
        <taxon>Bacillales</taxon>
        <taxon>Bacillales Family X. Incertae Sedis</taxon>
        <taxon>Hydrogenibacillus</taxon>
    </lineage>
</organism>
<evidence type="ECO:0000256" key="1">
    <source>
        <dbReference type="SAM" id="MobiDB-lite"/>
    </source>
</evidence>
<proteinExistence type="predicted"/>
<name>A0A179IPK0_HYDSH</name>
<accession>A0A179IPK0</accession>
<dbReference type="EMBL" id="JXBB01000012">
    <property type="protein sequence ID" value="OAR04607.1"/>
    <property type="molecule type" value="Genomic_DNA"/>
</dbReference>
<feature type="region of interest" description="Disordered" evidence="1">
    <location>
        <begin position="1"/>
        <end position="72"/>
    </location>
</feature>
<comment type="caution">
    <text evidence="2">The sequence shown here is derived from an EMBL/GenBank/DDBJ whole genome shotgun (WGS) entry which is preliminary data.</text>
</comment>